<organism evidence="1 2">
    <name type="scientific">Cercophora newfieldiana</name>
    <dbReference type="NCBI Taxonomy" id="92897"/>
    <lineage>
        <taxon>Eukaryota</taxon>
        <taxon>Fungi</taxon>
        <taxon>Dikarya</taxon>
        <taxon>Ascomycota</taxon>
        <taxon>Pezizomycotina</taxon>
        <taxon>Sordariomycetes</taxon>
        <taxon>Sordariomycetidae</taxon>
        <taxon>Sordariales</taxon>
        <taxon>Lasiosphaeriaceae</taxon>
        <taxon>Cercophora</taxon>
    </lineage>
</organism>
<dbReference type="PANTHER" id="PTHR12265">
    <property type="entry name" value="TRANSMEMBRANE PROTEIN 53"/>
    <property type="match status" value="1"/>
</dbReference>
<protein>
    <recommendedName>
        <fullName evidence="3">DUF829-domain-containing protein</fullName>
    </recommendedName>
</protein>
<comment type="caution">
    <text evidence="1">The sequence shown here is derived from an EMBL/GenBank/DDBJ whole genome shotgun (WGS) entry which is preliminary data.</text>
</comment>
<dbReference type="PANTHER" id="PTHR12265:SF14">
    <property type="entry name" value="INDOLE-DITERPENE BIOSYNTHESIS PROTEIN PAXU"/>
    <property type="match status" value="1"/>
</dbReference>
<dbReference type="Proteomes" id="UP001174936">
    <property type="component" value="Unassembled WGS sequence"/>
</dbReference>
<accession>A0AA40CII6</accession>
<gene>
    <name evidence="1" type="ORF">B0T16DRAFT_421229</name>
</gene>
<dbReference type="InterPro" id="IPR008547">
    <property type="entry name" value="DUF829_TMEM53"/>
</dbReference>
<dbReference type="InterPro" id="IPR029058">
    <property type="entry name" value="AB_hydrolase_fold"/>
</dbReference>
<evidence type="ECO:0000313" key="2">
    <source>
        <dbReference type="Proteomes" id="UP001174936"/>
    </source>
</evidence>
<proteinExistence type="predicted"/>
<reference evidence="1" key="1">
    <citation type="submission" date="2023-06" db="EMBL/GenBank/DDBJ databases">
        <title>Genome-scale phylogeny and comparative genomics of the fungal order Sordariales.</title>
        <authorList>
            <consortium name="Lawrence Berkeley National Laboratory"/>
            <person name="Hensen N."/>
            <person name="Bonometti L."/>
            <person name="Westerberg I."/>
            <person name="Brannstrom I.O."/>
            <person name="Guillou S."/>
            <person name="Cros-Aarteil S."/>
            <person name="Calhoun S."/>
            <person name="Haridas S."/>
            <person name="Kuo A."/>
            <person name="Mondo S."/>
            <person name="Pangilinan J."/>
            <person name="Riley R."/>
            <person name="Labutti K."/>
            <person name="Andreopoulos B."/>
            <person name="Lipzen A."/>
            <person name="Chen C."/>
            <person name="Yanf M."/>
            <person name="Daum C."/>
            <person name="Ng V."/>
            <person name="Clum A."/>
            <person name="Steindorff A."/>
            <person name="Ohm R."/>
            <person name="Martin F."/>
            <person name="Silar P."/>
            <person name="Natvig D."/>
            <person name="Lalanne C."/>
            <person name="Gautier V."/>
            <person name="Ament-Velasquez S.L."/>
            <person name="Kruys A."/>
            <person name="Hutchinson M.I."/>
            <person name="Powell A.J."/>
            <person name="Barry K."/>
            <person name="Miller A.N."/>
            <person name="Grigoriev I.V."/>
            <person name="Debuchy R."/>
            <person name="Gladieux P."/>
            <person name="Thoren M.H."/>
            <person name="Johannesson H."/>
        </authorList>
    </citation>
    <scope>NUCLEOTIDE SEQUENCE</scope>
    <source>
        <strain evidence="1">SMH2532-1</strain>
    </source>
</reference>
<dbReference type="AlphaFoldDB" id="A0AA40CII6"/>
<keyword evidence="2" id="KW-1185">Reference proteome</keyword>
<dbReference type="EMBL" id="JAULSV010000007">
    <property type="protein sequence ID" value="KAK0638464.1"/>
    <property type="molecule type" value="Genomic_DNA"/>
</dbReference>
<sequence>MSGTSTPRPGADPMEGFQAITDQIYVQTATAPPPTPRDASHPTTIVLYGWGDALPKHVSKYIAGYRALFPRSRIVLIFSPILRALLQPLDARTAAMQPVVSALFGDLLEEKGFALDGNTLMHCMSNTGGINLAATMNGYKTTHDKPLPYRMLVLDSTPGSTDFWPNIDRWSRAMALGAGGVPLPYVVLKSMAFFFLSALQVVGWLIGRVSAAEYSVNAVNQRELSTTAAKRLYLYSKADDIIHWQDIEAHAAVARQRGYEVEMELFEGTPHVGHMRQWPEQYWASIKNAWDSCVKKE</sequence>
<evidence type="ECO:0008006" key="3">
    <source>
        <dbReference type="Google" id="ProtNLM"/>
    </source>
</evidence>
<dbReference type="SUPFAM" id="SSF53474">
    <property type="entry name" value="alpha/beta-Hydrolases"/>
    <property type="match status" value="1"/>
</dbReference>
<name>A0AA40CII6_9PEZI</name>
<dbReference type="Pfam" id="PF05705">
    <property type="entry name" value="DUF829"/>
    <property type="match status" value="1"/>
</dbReference>
<evidence type="ECO:0000313" key="1">
    <source>
        <dbReference type="EMBL" id="KAK0638464.1"/>
    </source>
</evidence>